<protein>
    <submittedName>
        <fullName evidence="4">T9SS type A sorting domain-containing protein</fullName>
    </submittedName>
</protein>
<dbReference type="SUPFAM" id="SSF50998">
    <property type="entry name" value="Quinoprotein alcohol dehydrogenase-like"/>
    <property type="match status" value="1"/>
</dbReference>
<evidence type="ECO:0000313" key="5">
    <source>
        <dbReference type="Proteomes" id="UP001176806"/>
    </source>
</evidence>
<feature type="chain" id="PRO_5045802246" evidence="2">
    <location>
        <begin position="19"/>
        <end position="488"/>
    </location>
</feature>
<feature type="domain" description="Secretion system C-terminal sorting" evidence="3">
    <location>
        <begin position="419"/>
        <end position="486"/>
    </location>
</feature>
<dbReference type="Proteomes" id="UP001176806">
    <property type="component" value="Unassembled WGS sequence"/>
</dbReference>
<proteinExistence type="predicted"/>
<sequence>MKKIYFYAILLLSGIANSQITLIKDINFTNFATTAHSSPDKLFAFDGKLYFSADDSFASNTGDVDVGKELWVSDGTDAGTTLVKDINVGDENSSPQSFFILKNELYFYANDGDHNIYKTDGTEEGTLAQGINYQINTPIVIGDKAYMQVYFDVLYEYDGETFQKLPDMGTGEVTDAGSSYIALDDNSILCHVKYEIAGTSVGKELYLYDIPNQSYTLVKDFDGTAADADLNYFAKLGNKVYFTNEGDTTLWETDGTPDGTKQVAAASSVSDVNYTYAWNGKLYFDGKLGTYDQLISYDPATGTVTELSTITANHHPDDFADPGDGYLYYGGKAYPLSPGNQRRLYRTNGTTVQAIDLDSFDRVDEITAVGNKLYFEASYDTDQNPTGPADIGRELFGVDTSLLTTLSASEFELDSSLSIYPNPSTNLLNVKTTLEGEINYTIYNIAGKKVLSGTIENDVINHNLTIGLYLLKLDNGSNSVSKKIVVKN</sequence>
<reference evidence="4" key="1">
    <citation type="submission" date="2023-07" db="EMBL/GenBank/DDBJ databases">
        <title>Two novel species in the genus Flavivirga.</title>
        <authorList>
            <person name="Kwon K."/>
        </authorList>
    </citation>
    <scope>NUCLEOTIDE SEQUENCE</scope>
    <source>
        <strain evidence="4">KACC 14158</strain>
    </source>
</reference>
<comment type="caution">
    <text evidence="4">The sequence shown here is derived from an EMBL/GenBank/DDBJ whole genome shotgun (WGS) entry which is preliminary data.</text>
</comment>
<organism evidence="4 5">
    <name type="scientific">Flavivirga jejuensis</name>
    <dbReference type="NCBI Taxonomy" id="870487"/>
    <lineage>
        <taxon>Bacteria</taxon>
        <taxon>Pseudomonadati</taxon>
        <taxon>Bacteroidota</taxon>
        <taxon>Flavobacteriia</taxon>
        <taxon>Flavobacteriales</taxon>
        <taxon>Flavobacteriaceae</taxon>
        <taxon>Flavivirga</taxon>
    </lineage>
</organism>
<feature type="signal peptide" evidence="2">
    <location>
        <begin position="1"/>
        <end position="18"/>
    </location>
</feature>
<evidence type="ECO:0000259" key="3">
    <source>
        <dbReference type="Pfam" id="PF18962"/>
    </source>
</evidence>
<evidence type="ECO:0000313" key="4">
    <source>
        <dbReference type="EMBL" id="MDO5973780.1"/>
    </source>
</evidence>
<name>A0ABT8WL53_9FLAO</name>
<gene>
    <name evidence="4" type="ORF">Q4Q40_06250</name>
</gene>
<dbReference type="InterPro" id="IPR011047">
    <property type="entry name" value="Quinoprotein_ADH-like_sf"/>
</dbReference>
<evidence type="ECO:0000256" key="2">
    <source>
        <dbReference type="SAM" id="SignalP"/>
    </source>
</evidence>
<dbReference type="NCBIfam" id="TIGR04183">
    <property type="entry name" value="Por_Secre_tail"/>
    <property type="match status" value="1"/>
</dbReference>
<evidence type="ECO:0000256" key="1">
    <source>
        <dbReference type="ARBA" id="ARBA00022729"/>
    </source>
</evidence>
<accession>A0ABT8WL53</accession>
<dbReference type="EMBL" id="JAUOEL010000002">
    <property type="protein sequence ID" value="MDO5973780.1"/>
    <property type="molecule type" value="Genomic_DNA"/>
</dbReference>
<dbReference type="Pfam" id="PF18962">
    <property type="entry name" value="Por_Secre_tail"/>
    <property type="match status" value="1"/>
</dbReference>
<keyword evidence="5" id="KW-1185">Reference proteome</keyword>
<keyword evidence="1 2" id="KW-0732">Signal</keyword>
<dbReference type="InterPro" id="IPR026444">
    <property type="entry name" value="Secre_tail"/>
</dbReference>
<dbReference type="RefSeq" id="WP_303300926.1">
    <property type="nucleotide sequence ID" value="NZ_BAABDA010000051.1"/>
</dbReference>